<feature type="domain" description="Plastocyanin-like" evidence="3">
    <location>
        <begin position="187"/>
        <end position="297"/>
    </location>
</feature>
<evidence type="ECO:0000256" key="2">
    <source>
        <dbReference type="ARBA" id="ARBA00023002"/>
    </source>
</evidence>
<dbReference type="GO" id="GO:0016491">
    <property type="term" value="F:oxidoreductase activity"/>
    <property type="evidence" value="ECO:0007669"/>
    <property type="project" value="UniProtKB-KW"/>
</dbReference>
<keyword evidence="1" id="KW-0479">Metal-binding</keyword>
<dbReference type="GO" id="GO:0005507">
    <property type="term" value="F:copper ion binding"/>
    <property type="evidence" value="ECO:0007669"/>
    <property type="project" value="InterPro"/>
</dbReference>
<dbReference type="InterPro" id="IPR002355">
    <property type="entry name" value="Cu_oxidase_Cu_BS"/>
</dbReference>
<name>A0A1V8M868_9GAMM</name>
<protein>
    <submittedName>
        <fullName evidence="6">Copper oxidase</fullName>
    </submittedName>
</protein>
<proteinExistence type="predicted"/>
<comment type="caution">
    <text evidence="6">The sequence shown here is derived from an EMBL/GenBank/DDBJ whole genome shotgun (WGS) entry which is preliminary data.</text>
</comment>
<dbReference type="CDD" id="cd13885">
    <property type="entry name" value="CuRO_2_CumA_like"/>
    <property type="match status" value="1"/>
</dbReference>
<sequence length="473" mass="53299">MNYTFSYYLLLTLVVLSCPVQLYSAELSITDTHNITEILENEFKGAYPEKILPTGELREFELVAKQGTWSIVPPYTTSVWTYNGTIPGPVIRIKLGDTLKLTLKNELSQPTTIHWHGVRVPNAMDGVPGVTQPPIQPGDSFTYQFTPKDAGTFWFHPHINAAEQIERGLHGVLIVEDPSEPVYSQDLVWVLDDWLFTNGGEIYSKFVTRHDLAHDGRWGNLLTVNGKYQPTVKVKAGERIRIRMINVANGRVFKPVFEQLSPAVIAVDGMLAKAPFALQQFFVAPGNRVDLDIIIPQTAAGKTFVLQDAFTRNNIDLAFIQVASAEPIATPSFKSPQAQHFPLWSDALKIPVEHEFTLDARRGGVYGISWMIDDKVWLEGKAYELQSGKFTRLRINNKSSRLHPMHLHGQFFKVIAKNRQKVEENFWRDTVLVGPKESVDIGIVPMDKGLWANHCHILEHAESGMMSTIMVKE</sequence>
<feature type="domain" description="Plastocyanin-like" evidence="4">
    <location>
        <begin position="373"/>
        <end position="472"/>
    </location>
</feature>
<dbReference type="InterPro" id="IPR045087">
    <property type="entry name" value="Cu-oxidase_fam"/>
</dbReference>
<dbReference type="InterPro" id="IPR008972">
    <property type="entry name" value="Cupredoxin"/>
</dbReference>
<dbReference type="InterPro" id="IPR011706">
    <property type="entry name" value="Cu-oxidase_C"/>
</dbReference>
<organism evidence="6 7">
    <name type="scientific">Methyloprofundus sedimenti</name>
    <dbReference type="NCBI Taxonomy" id="1420851"/>
    <lineage>
        <taxon>Bacteria</taxon>
        <taxon>Pseudomonadati</taxon>
        <taxon>Pseudomonadota</taxon>
        <taxon>Gammaproteobacteria</taxon>
        <taxon>Methylococcales</taxon>
        <taxon>Methylococcaceae</taxon>
        <taxon>Methyloprofundus</taxon>
    </lineage>
</organism>
<dbReference type="STRING" id="1420851.AU255_07595"/>
<gene>
    <name evidence="6" type="ORF">AU255_07595</name>
</gene>
<evidence type="ECO:0000256" key="1">
    <source>
        <dbReference type="ARBA" id="ARBA00022723"/>
    </source>
</evidence>
<keyword evidence="7" id="KW-1185">Reference proteome</keyword>
<dbReference type="RefSeq" id="WP_080522328.1">
    <property type="nucleotide sequence ID" value="NZ_LPUF01000001.1"/>
</dbReference>
<dbReference type="InterPro" id="IPR001117">
    <property type="entry name" value="Cu-oxidase_2nd"/>
</dbReference>
<reference evidence="6 7" key="1">
    <citation type="submission" date="2015-12" db="EMBL/GenBank/DDBJ databases">
        <authorList>
            <person name="Shamseldin A."/>
            <person name="Moawad H."/>
            <person name="Abd El-Rahim W.M."/>
            <person name="Sadowsky M.J."/>
        </authorList>
    </citation>
    <scope>NUCLEOTIDE SEQUENCE [LARGE SCALE GENOMIC DNA]</scope>
    <source>
        <strain evidence="6 7">WF1</strain>
    </source>
</reference>
<evidence type="ECO:0000259" key="5">
    <source>
        <dbReference type="Pfam" id="PF07732"/>
    </source>
</evidence>
<dbReference type="PANTHER" id="PTHR11709">
    <property type="entry name" value="MULTI-COPPER OXIDASE"/>
    <property type="match status" value="1"/>
</dbReference>
<evidence type="ECO:0000259" key="3">
    <source>
        <dbReference type="Pfam" id="PF00394"/>
    </source>
</evidence>
<dbReference type="AlphaFoldDB" id="A0A1V8M868"/>
<accession>A0A1V8M868</accession>
<dbReference type="SUPFAM" id="SSF49503">
    <property type="entry name" value="Cupredoxins"/>
    <property type="match status" value="3"/>
</dbReference>
<dbReference type="Pfam" id="PF00394">
    <property type="entry name" value="Cu-oxidase"/>
    <property type="match status" value="1"/>
</dbReference>
<dbReference type="OrthoDB" id="9757546at2"/>
<feature type="domain" description="Plastocyanin-like" evidence="5">
    <location>
        <begin position="67"/>
        <end position="179"/>
    </location>
</feature>
<dbReference type="Pfam" id="PF07731">
    <property type="entry name" value="Cu-oxidase_2"/>
    <property type="match status" value="1"/>
</dbReference>
<evidence type="ECO:0000313" key="6">
    <source>
        <dbReference type="EMBL" id="OQK17718.1"/>
    </source>
</evidence>
<evidence type="ECO:0000313" key="7">
    <source>
        <dbReference type="Proteomes" id="UP000191980"/>
    </source>
</evidence>
<keyword evidence="2" id="KW-0560">Oxidoreductase</keyword>
<dbReference type="Gene3D" id="2.60.40.420">
    <property type="entry name" value="Cupredoxins - blue copper proteins"/>
    <property type="match status" value="3"/>
</dbReference>
<dbReference type="InterPro" id="IPR011707">
    <property type="entry name" value="Cu-oxidase-like_N"/>
</dbReference>
<dbReference type="EMBL" id="LPUF01000001">
    <property type="protein sequence ID" value="OQK17718.1"/>
    <property type="molecule type" value="Genomic_DNA"/>
</dbReference>
<dbReference type="Pfam" id="PF07732">
    <property type="entry name" value="Cu-oxidase_3"/>
    <property type="match status" value="1"/>
</dbReference>
<dbReference type="Proteomes" id="UP000191980">
    <property type="component" value="Unassembled WGS sequence"/>
</dbReference>
<dbReference type="PROSITE" id="PS00080">
    <property type="entry name" value="MULTICOPPER_OXIDASE2"/>
    <property type="match status" value="1"/>
</dbReference>
<dbReference type="PANTHER" id="PTHR11709:SF2">
    <property type="entry name" value="MULTICOPPER OXIDASE LPR1"/>
    <property type="match status" value="1"/>
</dbReference>
<dbReference type="CDD" id="cd13861">
    <property type="entry name" value="CuRO_1_CumA_like"/>
    <property type="match status" value="1"/>
</dbReference>
<evidence type="ECO:0000259" key="4">
    <source>
        <dbReference type="Pfam" id="PF07731"/>
    </source>
</evidence>